<evidence type="ECO:0000256" key="5">
    <source>
        <dbReference type="ARBA" id="ARBA00023065"/>
    </source>
</evidence>
<feature type="transmembrane region" description="Helical" evidence="11">
    <location>
        <begin position="58"/>
        <end position="76"/>
    </location>
</feature>
<dbReference type="InterPro" id="IPR050368">
    <property type="entry name" value="ClC-type_chloride_channel"/>
</dbReference>
<dbReference type="Gene3D" id="3.10.580.10">
    <property type="entry name" value="CBS-domain"/>
    <property type="match status" value="1"/>
</dbReference>
<proteinExistence type="predicted"/>
<dbReference type="Proteomes" id="UP000064893">
    <property type="component" value="Chromosome"/>
</dbReference>
<keyword evidence="5" id="KW-0406">Ion transport</keyword>
<dbReference type="SUPFAM" id="SSF81340">
    <property type="entry name" value="Clc chloride channel"/>
    <property type="match status" value="1"/>
</dbReference>
<dbReference type="InterPro" id="IPR046342">
    <property type="entry name" value="CBS_dom_sf"/>
</dbReference>
<keyword evidence="3 11" id="KW-0812">Transmembrane</keyword>
<dbReference type="KEGG" id="blq:L21SP5_01271"/>
<dbReference type="PANTHER" id="PTHR43427">
    <property type="entry name" value="CHLORIDE CHANNEL PROTEIN CLC-E"/>
    <property type="match status" value="1"/>
</dbReference>
<dbReference type="EMBL" id="CP013118">
    <property type="protein sequence ID" value="ALO14925.1"/>
    <property type="molecule type" value="Genomic_DNA"/>
</dbReference>
<dbReference type="PANTHER" id="PTHR43427:SF6">
    <property type="entry name" value="CHLORIDE CHANNEL PROTEIN CLC-E"/>
    <property type="match status" value="1"/>
</dbReference>
<feature type="domain" description="CBS" evidence="12">
    <location>
        <begin position="462"/>
        <end position="519"/>
    </location>
</feature>
<name>A0A0S2HXZ9_9BACT</name>
<dbReference type="RefSeq" id="WP_057952436.1">
    <property type="nucleotide sequence ID" value="NZ_CP013118.1"/>
</dbReference>
<feature type="transmembrane region" description="Helical" evidence="11">
    <location>
        <begin position="377"/>
        <end position="400"/>
    </location>
</feature>
<feature type="transmembrane region" description="Helical" evidence="11">
    <location>
        <begin position="153"/>
        <end position="178"/>
    </location>
</feature>
<keyword evidence="10" id="KW-0129">CBS domain</keyword>
<dbReference type="CDD" id="cd00400">
    <property type="entry name" value="Voltage_gated_ClC"/>
    <property type="match status" value="1"/>
</dbReference>
<evidence type="ECO:0000313" key="13">
    <source>
        <dbReference type="EMBL" id="ALO14925.1"/>
    </source>
</evidence>
<feature type="transmembrane region" description="Helical" evidence="11">
    <location>
        <begin position="344"/>
        <end position="365"/>
    </location>
</feature>
<keyword evidence="14" id="KW-1185">Reference proteome</keyword>
<evidence type="ECO:0000256" key="3">
    <source>
        <dbReference type="ARBA" id="ARBA00022692"/>
    </source>
</evidence>
<keyword evidence="2" id="KW-0813">Transport</keyword>
<dbReference type="SUPFAM" id="SSF54631">
    <property type="entry name" value="CBS-domain pair"/>
    <property type="match status" value="1"/>
</dbReference>
<gene>
    <name evidence="13" type="primary">clcA_1</name>
    <name evidence="13" type="ORF">L21SP5_01271</name>
</gene>
<dbReference type="Pfam" id="PF00654">
    <property type="entry name" value="Voltage_CLC"/>
    <property type="match status" value="1"/>
</dbReference>
<evidence type="ECO:0000256" key="11">
    <source>
        <dbReference type="SAM" id="Phobius"/>
    </source>
</evidence>
<evidence type="ECO:0000256" key="2">
    <source>
        <dbReference type="ARBA" id="ARBA00022448"/>
    </source>
</evidence>
<keyword evidence="9" id="KW-0407">Ion channel</keyword>
<keyword evidence="7" id="KW-0869">Chloride channel</keyword>
<evidence type="ECO:0000256" key="1">
    <source>
        <dbReference type="ARBA" id="ARBA00004141"/>
    </source>
</evidence>
<dbReference type="PRINTS" id="PR00762">
    <property type="entry name" value="CLCHANNEL"/>
</dbReference>
<dbReference type="InterPro" id="IPR000644">
    <property type="entry name" value="CBS_dom"/>
</dbReference>
<comment type="subcellular location">
    <subcellularLocation>
        <location evidence="1">Membrane</location>
        <topology evidence="1">Multi-pass membrane protein</topology>
    </subcellularLocation>
</comment>
<feature type="transmembrane region" description="Helical" evidence="11">
    <location>
        <begin position="108"/>
        <end position="133"/>
    </location>
</feature>
<feature type="transmembrane region" description="Helical" evidence="11">
    <location>
        <begin position="190"/>
        <end position="210"/>
    </location>
</feature>
<feature type="transmembrane region" description="Helical" evidence="11">
    <location>
        <begin position="20"/>
        <end position="38"/>
    </location>
</feature>
<keyword evidence="4 11" id="KW-1133">Transmembrane helix</keyword>
<evidence type="ECO:0000313" key="14">
    <source>
        <dbReference type="Proteomes" id="UP000064893"/>
    </source>
</evidence>
<dbReference type="PROSITE" id="PS51371">
    <property type="entry name" value="CBS"/>
    <property type="match status" value="2"/>
</dbReference>
<protein>
    <submittedName>
        <fullName evidence="13">H(+)/Cl(-) exchange transporter ClcA</fullName>
    </submittedName>
</protein>
<evidence type="ECO:0000256" key="8">
    <source>
        <dbReference type="ARBA" id="ARBA00023214"/>
    </source>
</evidence>
<dbReference type="AlphaFoldDB" id="A0A0S2HXZ9"/>
<dbReference type="GO" id="GO:0005254">
    <property type="term" value="F:chloride channel activity"/>
    <property type="evidence" value="ECO:0007669"/>
    <property type="project" value="UniProtKB-KW"/>
</dbReference>
<dbReference type="CDD" id="cd02205">
    <property type="entry name" value="CBS_pair_SF"/>
    <property type="match status" value="1"/>
</dbReference>
<evidence type="ECO:0000256" key="4">
    <source>
        <dbReference type="ARBA" id="ARBA00022989"/>
    </source>
</evidence>
<dbReference type="Pfam" id="PF00571">
    <property type="entry name" value="CBS"/>
    <property type="match status" value="2"/>
</dbReference>
<feature type="transmembrane region" description="Helical" evidence="11">
    <location>
        <begin position="265"/>
        <end position="285"/>
    </location>
</feature>
<keyword evidence="8" id="KW-0868">Chloride</keyword>
<evidence type="ECO:0000256" key="9">
    <source>
        <dbReference type="ARBA" id="ARBA00023303"/>
    </source>
</evidence>
<evidence type="ECO:0000256" key="6">
    <source>
        <dbReference type="ARBA" id="ARBA00023136"/>
    </source>
</evidence>
<sequence>MKKSKLKYIIASKKHTRSFLLILSILAGIGAGITALILKTAVFELQEYLTNSVWQKNSFYLLFVYPVAGILMLAILRKYIFHDQGRHNITSLLYAISKQNSRVPGHKIYSSVFGAIITAGFGGSIGLESPIISSGASIGSNLGKKFNLEYKEVTLLLACGASGAIAAIFNTPIAGIVFSFEVLLLDLNRFSLIPLLIASVTGALTTWAFYPNEIPLHFEILHQFELSQLPWYLLLAIIGGLISSYFTRTFLYFEQQFDKFRNRITGRLTGGLALGVLITLFPPLWGEGFKTIKLLISGRILELSSENIIGTMMNEYGIMIFLLLLIFLKVIATVTTIRGGGIGGIFAPSLFTGAIMGFLFAYGLNHTGLFHLSTSNFTLVGMASVLGGVLHAPLTGIFLIAEITQGYELIVPLMLTTTIAYITSKKLSPDSIITYQLSRTGELITHHKDKAVLHFLDRKRIIETDFDTVRIDQKLGELVDLISKSHRNIFPVVDKAGYLIGLIRLDKVRRIMFKKGAYTMPVWHLMETPPDVIEEKDTMETIVKKFNQAKAWNLPVIDNGIYQGMVSRSKLFSVYREVLVKITDD</sequence>
<dbReference type="STRING" id="1307839.L21SP5_01271"/>
<feature type="transmembrane region" description="Helical" evidence="11">
    <location>
        <begin position="316"/>
        <end position="337"/>
    </location>
</feature>
<evidence type="ECO:0000256" key="7">
    <source>
        <dbReference type="ARBA" id="ARBA00023173"/>
    </source>
</evidence>
<evidence type="ECO:0000259" key="12">
    <source>
        <dbReference type="PROSITE" id="PS51371"/>
    </source>
</evidence>
<dbReference type="GO" id="GO:0034707">
    <property type="term" value="C:chloride channel complex"/>
    <property type="evidence" value="ECO:0007669"/>
    <property type="project" value="UniProtKB-KW"/>
</dbReference>
<organism evidence="13 14">
    <name type="scientific">Salinivirga cyanobacteriivorans</name>
    <dbReference type="NCBI Taxonomy" id="1307839"/>
    <lineage>
        <taxon>Bacteria</taxon>
        <taxon>Pseudomonadati</taxon>
        <taxon>Bacteroidota</taxon>
        <taxon>Bacteroidia</taxon>
        <taxon>Bacteroidales</taxon>
        <taxon>Salinivirgaceae</taxon>
        <taxon>Salinivirga</taxon>
    </lineage>
</organism>
<dbReference type="Gene3D" id="1.10.3080.10">
    <property type="entry name" value="Clc chloride channel"/>
    <property type="match status" value="1"/>
</dbReference>
<feature type="domain" description="CBS" evidence="12">
    <location>
        <begin position="526"/>
        <end position="582"/>
    </location>
</feature>
<feature type="transmembrane region" description="Helical" evidence="11">
    <location>
        <begin position="230"/>
        <end position="253"/>
    </location>
</feature>
<dbReference type="InterPro" id="IPR014743">
    <property type="entry name" value="Cl-channel_core"/>
</dbReference>
<keyword evidence="6 11" id="KW-0472">Membrane</keyword>
<accession>A0A0S2HXZ9</accession>
<dbReference type="OrthoDB" id="9812438at2"/>
<reference evidence="13 14" key="1">
    <citation type="submission" date="2015-11" db="EMBL/GenBank/DDBJ databases">
        <title>Description and complete genome sequence of a novel strain predominating in hypersaline microbial mats and representing a new family of the Bacteriodetes phylum.</title>
        <authorList>
            <person name="Spring S."/>
            <person name="Bunk B."/>
            <person name="Sproer C."/>
            <person name="Klenk H.-P."/>
        </authorList>
    </citation>
    <scope>NUCLEOTIDE SEQUENCE [LARGE SCALE GENOMIC DNA]</scope>
    <source>
        <strain evidence="13 14">L21-Spi-D4</strain>
    </source>
</reference>
<dbReference type="InterPro" id="IPR001807">
    <property type="entry name" value="ClC"/>
</dbReference>
<evidence type="ECO:0000256" key="10">
    <source>
        <dbReference type="PROSITE-ProRule" id="PRU00703"/>
    </source>
</evidence>